<sequence>MKKFYPLILALLAALVTAPAFANSATGTVTANVPSTCEITSVDNVHAELSQHSSQIQAGGNIQVICNKDAGYSITTSTVDANGRFEIAAISGTSGATMEVELREAVTGNSWSNTDIVGGTGTGYTQFIGFQLVYNPSGGPIPAYGFYTGPLTFDLTSTF</sequence>
<organism evidence="1 2">
    <name type="scientific">Marilutibacter maris</name>
    <dbReference type="NCBI Taxonomy" id="1605891"/>
    <lineage>
        <taxon>Bacteria</taxon>
        <taxon>Pseudomonadati</taxon>
        <taxon>Pseudomonadota</taxon>
        <taxon>Gammaproteobacteria</taxon>
        <taxon>Lysobacterales</taxon>
        <taxon>Lysobacteraceae</taxon>
        <taxon>Marilutibacter</taxon>
    </lineage>
</organism>
<evidence type="ECO:0008006" key="3">
    <source>
        <dbReference type="Google" id="ProtNLM"/>
    </source>
</evidence>
<evidence type="ECO:0000313" key="1">
    <source>
        <dbReference type="EMBL" id="KAB8198742.1"/>
    </source>
</evidence>
<comment type="caution">
    <text evidence="1">The sequence shown here is derived from an EMBL/GenBank/DDBJ whole genome shotgun (WGS) entry which is preliminary data.</text>
</comment>
<dbReference type="EMBL" id="VICD02000006">
    <property type="protein sequence ID" value="KAB8198742.1"/>
    <property type="molecule type" value="Genomic_DNA"/>
</dbReference>
<dbReference type="Proteomes" id="UP000320431">
    <property type="component" value="Unassembled WGS sequence"/>
</dbReference>
<protein>
    <recommendedName>
        <fullName evidence="3">Spore coat protein U domain-containing protein</fullName>
    </recommendedName>
</protein>
<proteinExistence type="predicted"/>
<dbReference type="RefSeq" id="WP_141480833.1">
    <property type="nucleotide sequence ID" value="NZ_VICD02000006.1"/>
</dbReference>
<gene>
    <name evidence="1" type="ORF">FKV24_000825</name>
</gene>
<reference evidence="1 2" key="1">
    <citation type="submission" date="2019-10" db="EMBL/GenBank/DDBJ databases">
        <title>Lysobacter alkalisoli sp. nov., isolated from saline-alkaline soil.</title>
        <authorList>
            <person name="Sun J.-Q."/>
        </authorList>
    </citation>
    <scope>NUCLEOTIDE SEQUENCE [LARGE SCALE GENOMIC DNA]</scope>
    <source>
        <strain evidence="1 2">KCTC 42381</strain>
    </source>
</reference>
<name>A0A508B445_9GAMM</name>
<evidence type="ECO:0000313" key="2">
    <source>
        <dbReference type="Proteomes" id="UP000320431"/>
    </source>
</evidence>
<accession>A0A508B445</accession>
<dbReference type="AlphaFoldDB" id="A0A508B445"/>